<dbReference type="WBParaSite" id="PTRK_0001128700.1">
    <property type="protein sequence ID" value="PTRK_0001128700.1"/>
    <property type="gene ID" value="PTRK_0001128700"/>
</dbReference>
<evidence type="ECO:0000256" key="4">
    <source>
        <dbReference type="ARBA" id="ARBA00022989"/>
    </source>
</evidence>
<comment type="subcellular location">
    <subcellularLocation>
        <location evidence="1">Mitochondrion outer membrane</location>
        <topology evidence="1">Multi-pass membrane protein</topology>
    </subcellularLocation>
</comment>
<evidence type="ECO:0000256" key="3">
    <source>
        <dbReference type="ARBA" id="ARBA00022692"/>
    </source>
</evidence>
<feature type="transmembrane region" description="Helical" evidence="6">
    <location>
        <begin position="63"/>
        <end position="83"/>
    </location>
</feature>
<dbReference type="InterPro" id="IPR007014">
    <property type="entry name" value="FUN14"/>
</dbReference>
<organism evidence="7 8">
    <name type="scientific">Parastrongyloides trichosuri</name>
    <name type="common">Possum-specific nematode worm</name>
    <dbReference type="NCBI Taxonomy" id="131310"/>
    <lineage>
        <taxon>Eukaryota</taxon>
        <taxon>Metazoa</taxon>
        <taxon>Ecdysozoa</taxon>
        <taxon>Nematoda</taxon>
        <taxon>Chromadorea</taxon>
        <taxon>Rhabditida</taxon>
        <taxon>Tylenchina</taxon>
        <taxon>Panagrolaimomorpha</taxon>
        <taxon>Strongyloidoidea</taxon>
        <taxon>Strongyloididae</taxon>
        <taxon>Parastrongyloides</taxon>
    </lineage>
</organism>
<keyword evidence="5 6" id="KW-0472">Membrane</keyword>
<evidence type="ECO:0000313" key="7">
    <source>
        <dbReference type="Proteomes" id="UP000038045"/>
    </source>
</evidence>
<reference evidence="8" key="1">
    <citation type="submission" date="2017-02" db="UniProtKB">
        <authorList>
            <consortium name="WormBaseParasite"/>
        </authorList>
    </citation>
    <scope>IDENTIFICATION</scope>
</reference>
<evidence type="ECO:0000256" key="6">
    <source>
        <dbReference type="SAM" id="Phobius"/>
    </source>
</evidence>
<keyword evidence="3 6" id="KW-0812">Transmembrane</keyword>
<dbReference type="PANTHER" id="PTHR21346:SF0">
    <property type="entry name" value="RE45833P"/>
    <property type="match status" value="1"/>
</dbReference>
<evidence type="ECO:0000256" key="5">
    <source>
        <dbReference type="ARBA" id="ARBA00023136"/>
    </source>
</evidence>
<keyword evidence="7" id="KW-1185">Reference proteome</keyword>
<dbReference type="GO" id="GO:0005741">
    <property type="term" value="C:mitochondrial outer membrane"/>
    <property type="evidence" value="ECO:0007669"/>
    <property type="project" value="UniProtKB-SubCell"/>
</dbReference>
<accession>A0A0N4ZS05</accession>
<name>A0A0N4ZS05_PARTI</name>
<evidence type="ECO:0000313" key="8">
    <source>
        <dbReference type="WBParaSite" id="PTRK_0001128700.1"/>
    </source>
</evidence>
<dbReference type="Pfam" id="PF04930">
    <property type="entry name" value="FUN14"/>
    <property type="match status" value="1"/>
</dbReference>
<dbReference type="PANTHER" id="PTHR21346">
    <property type="entry name" value="FUN14 DOMAIN CONTAINING"/>
    <property type="match status" value="1"/>
</dbReference>
<protein>
    <submittedName>
        <fullName evidence="8">FUN14 family protein</fullName>
    </submittedName>
</protein>
<dbReference type="Proteomes" id="UP000038045">
    <property type="component" value="Unplaced"/>
</dbReference>
<keyword evidence="4 6" id="KW-1133">Transmembrane helix</keyword>
<comment type="similarity">
    <text evidence="2">Belongs to the FUN14 family.</text>
</comment>
<dbReference type="GO" id="GO:0000422">
    <property type="term" value="P:autophagy of mitochondrion"/>
    <property type="evidence" value="ECO:0007669"/>
    <property type="project" value="TreeGrafter"/>
</dbReference>
<evidence type="ECO:0000256" key="2">
    <source>
        <dbReference type="ARBA" id="ARBA00009160"/>
    </source>
</evidence>
<dbReference type="AlphaFoldDB" id="A0A0N4ZS05"/>
<feature type="transmembrane region" description="Helical" evidence="6">
    <location>
        <begin position="39"/>
        <end position="57"/>
    </location>
</feature>
<dbReference type="STRING" id="131310.A0A0N4ZS05"/>
<proteinExistence type="inferred from homology"/>
<evidence type="ECO:0000256" key="1">
    <source>
        <dbReference type="ARBA" id="ARBA00004374"/>
    </source>
</evidence>
<sequence length="144" mass="16102">MVDLNKYIPKDLNPKPKSGFAESLDFVVKYIKNLHKKPVYVQIGTGGCTGLILGGTFSKTSRFVSVAIGVSIIIIQFFIYKGYIRFNESRIERDVRNLKESVLNELGVDNSIIPDKKDIDNFVKRNLYTFGGLTAGTLIGYGIF</sequence>